<comment type="caution">
    <text evidence="2">The sequence shown here is derived from an EMBL/GenBank/DDBJ whole genome shotgun (WGS) entry which is preliminary data.</text>
</comment>
<keyword evidence="1" id="KW-0812">Transmembrane</keyword>
<dbReference type="AlphaFoldDB" id="A0A367XS87"/>
<keyword evidence="3" id="KW-1185">Reference proteome</keyword>
<accession>A0A367XS87</accession>
<protein>
    <submittedName>
        <fullName evidence="2">Uncharacterized protein</fullName>
    </submittedName>
</protein>
<gene>
    <name evidence="2" type="ORF">Cantr_05761</name>
</gene>
<keyword evidence="1" id="KW-1133">Transmembrane helix</keyword>
<dbReference type="Proteomes" id="UP000253472">
    <property type="component" value="Unassembled WGS sequence"/>
</dbReference>
<organism evidence="2 3">
    <name type="scientific">Candida viswanathii</name>
    <dbReference type="NCBI Taxonomy" id="5486"/>
    <lineage>
        <taxon>Eukaryota</taxon>
        <taxon>Fungi</taxon>
        <taxon>Dikarya</taxon>
        <taxon>Ascomycota</taxon>
        <taxon>Saccharomycotina</taxon>
        <taxon>Pichiomycetes</taxon>
        <taxon>Debaryomycetaceae</taxon>
        <taxon>Candida/Lodderomyces clade</taxon>
        <taxon>Candida</taxon>
    </lineage>
</organism>
<dbReference type="STRING" id="5486.A0A367XS87"/>
<evidence type="ECO:0000256" key="1">
    <source>
        <dbReference type="SAM" id="Phobius"/>
    </source>
</evidence>
<proteinExistence type="predicted"/>
<keyword evidence="1" id="KW-0472">Membrane</keyword>
<name>A0A367XS87_9ASCO</name>
<reference evidence="2 3" key="1">
    <citation type="submission" date="2018-06" db="EMBL/GenBank/DDBJ databases">
        <title>Whole genome sequencing of Candida tropicalis (genome annotated by CSBL at Korea University).</title>
        <authorList>
            <person name="Ahn J."/>
        </authorList>
    </citation>
    <scope>NUCLEOTIDE SEQUENCE [LARGE SCALE GENOMIC DNA]</scope>
    <source>
        <strain evidence="2 3">ATCC 20962</strain>
    </source>
</reference>
<sequence length="157" mass="18507">MDGDPDQAYELVFNDFIPLSFRVTFTIQLGLLLWLLLNLILFNFTRINLLNLLNFPSLLTTTLNWMRHRIVSTTIPAEHNENQRLIKGIWKLLKAVSIVNIVCWISYRIIDGNEALKSCTIVCLWHPWCHIYKLLYNLPNRRDSSGFHTMKRSYRVT</sequence>
<evidence type="ECO:0000313" key="2">
    <source>
        <dbReference type="EMBL" id="RCK55661.1"/>
    </source>
</evidence>
<evidence type="ECO:0000313" key="3">
    <source>
        <dbReference type="Proteomes" id="UP000253472"/>
    </source>
</evidence>
<feature type="transmembrane region" description="Helical" evidence="1">
    <location>
        <begin position="20"/>
        <end position="42"/>
    </location>
</feature>
<dbReference type="EMBL" id="QLNQ01000029">
    <property type="protein sequence ID" value="RCK55661.1"/>
    <property type="molecule type" value="Genomic_DNA"/>
</dbReference>